<sequence length="303" mass="33503">GGTEAARPDQIGAAEMEGAQDSAKWKPRPPVIAAVRTISGPRRPPLMRSKFSQIGSANQHIMGIAGLLPLVKPYSKTVNINMYSGCKAAVDAYCWLHKGAIACADRLFEGDDYTSITAYGTSTCYCHTTSGQYSYLMDAIFPPKQRSKNLVESELTPALIKWFARMDMADSGISPAEYIEKFNQADSTFQHQPVFDPKSRKVVPLTPVPEGRRGFDFQPMPDDISFQLALGNLNPFTLEKYDDWNPDQAQVQNQSDKTTTTKDSIWSKLGPKPTTTDTTPRCGSSSSIQFPVKRNTIGKIYRC</sequence>
<dbReference type="Gene3D" id="3.40.50.1010">
    <property type="entry name" value="5'-nuclease"/>
    <property type="match status" value="1"/>
</dbReference>
<keyword evidence="4" id="KW-0460">Magnesium</keyword>
<gene>
    <name evidence="8" type="ORF">NTEN_LOCUS9389</name>
</gene>
<evidence type="ECO:0000256" key="1">
    <source>
        <dbReference type="ARBA" id="ARBA00022722"/>
    </source>
</evidence>
<dbReference type="GO" id="GO:0046872">
    <property type="term" value="F:metal ion binding"/>
    <property type="evidence" value="ECO:0007669"/>
    <property type="project" value="UniProtKB-KW"/>
</dbReference>
<proteinExistence type="predicted"/>
<evidence type="ECO:0000256" key="4">
    <source>
        <dbReference type="ARBA" id="ARBA00022842"/>
    </source>
</evidence>
<keyword evidence="3" id="KW-0378">Hydrolase</keyword>
<dbReference type="InterPro" id="IPR006084">
    <property type="entry name" value="XPG/Rad2"/>
</dbReference>
<feature type="domain" description="XPG N-terminal" evidence="7">
    <location>
        <begin position="62"/>
        <end position="150"/>
    </location>
</feature>
<keyword evidence="5" id="KW-0539">Nucleus</keyword>
<reference evidence="8 9" key="1">
    <citation type="submission" date="2020-02" db="EMBL/GenBank/DDBJ databases">
        <authorList>
            <person name="Ferguson B K."/>
        </authorList>
    </citation>
    <scope>NUCLEOTIDE SEQUENCE [LARGE SCALE GENOMIC DNA]</scope>
</reference>
<evidence type="ECO:0000256" key="5">
    <source>
        <dbReference type="ARBA" id="ARBA00023242"/>
    </source>
</evidence>
<dbReference type="AlphaFoldDB" id="A0A6H5GKE2"/>
<accession>A0A6H5GKE2</accession>
<dbReference type="GO" id="GO:0017108">
    <property type="term" value="F:5'-flap endonuclease activity"/>
    <property type="evidence" value="ECO:0007669"/>
    <property type="project" value="TreeGrafter"/>
</dbReference>
<feature type="region of interest" description="Disordered" evidence="6">
    <location>
        <begin position="1"/>
        <end position="26"/>
    </location>
</feature>
<dbReference type="SUPFAM" id="SSF47807">
    <property type="entry name" value="5' to 3' exonuclease, C-terminal subdomain"/>
    <property type="match status" value="1"/>
</dbReference>
<evidence type="ECO:0000256" key="2">
    <source>
        <dbReference type="ARBA" id="ARBA00022723"/>
    </source>
</evidence>
<dbReference type="SMART" id="SM00485">
    <property type="entry name" value="XPGN"/>
    <property type="match status" value="1"/>
</dbReference>
<organism evidence="8 9">
    <name type="scientific">Nesidiocoris tenuis</name>
    <dbReference type="NCBI Taxonomy" id="355587"/>
    <lineage>
        <taxon>Eukaryota</taxon>
        <taxon>Metazoa</taxon>
        <taxon>Ecdysozoa</taxon>
        <taxon>Arthropoda</taxon>
        <taxon>Hexapoda</taxon>
        <taxon>Insecta</taxon>
        <taxon>Pterygota</taxon>
        <taxon>Neoptera</taxon>
        <taxon>Paraneoptera</taxon>
        <taxon>Hemiptera</taxon>
        <taxon>Heteroptera</taxon>
        <taxon>Panheteroptera</taxon>
        <taxon>Cimicomorpha</taxon>
        <taxon>Miridae</taxon>
        <taxon>Dicyphina</taxon>
        <taxon>Nesidiocoris</taxon>
    </lineage>
</organism>
<feature type="compositionally biased region" description="Polar residues" evidence="6">
    <location>
        <begin position="249"/>
        <end position="264"/>
    </location>
</feature>
<dbReference type="InterPro" id="IPR036279">
    <property type="entry name" value="5-3_exonuclease_C_sf"/>
</dbReference>
<keyword evidence="9" id="KW-1185">Reference proteome</keyword>
<protein>
    <recommendedName>
        <fullName evidence="7">XPG N-terminal domain-containing protein</fullName>
    </recommendedName>
</protein>
<dbReference type="Pfam" id="PF00752">
    <property type="entry name" value="XPG_N"/>
    <property type="match status" value="1"/>
</dbReference>
<dbReference type="EMBL" id="CADCXU010014169">
    <property type="protein sequence ID" value="CAB0003912.1"/>
    <property type="molecule type" value="Genomic_DNA"/>
</dbReference>
<evidence type="ECO:0000256" key="3">
    <source>
        <dbReference type="ARBA" id="ARBA00022801"/>
    </source>
</evidence>
<feature type="compositionally biased region" description="Polar residues" evidence="6">
    <location>
        <begin position="273"/>
        <end position="286"/>
    </location>
</feature>
<dbReference type="Proteomes" id="UP000479000">
    <property type="component" value="Unassembled WGS sequence"/>
</dbReference>
<evidence type="ECO:0000313" key="9">
    <source>
        <dbReference type="Proteomes" id="UP000479000"/>
    </source>
</evidence>
<keyword evidence="2" id="KW-0479">Metal-binding</keyword>
<dbReference type="SUPFAM" id="SSF88723">
    <property type="entry name" value="PIN domain-like"/>
    <property type="match status" value="1"/>
</dbReference>
<dbReference type="InterPro" id="IPR029060">
    <property type="entry name" value="PIN-like_dom_sf"/>
</dbReference>
<dbReference type="PANTHER" id="PTHR11081:SF9">
    <property type="entry name" value="FLAP ENDONUCLEASE 1"/>
    <property type="match status" value="1"/>
</dbReference>
<evidence type="ECO:0000259" key="7">
    <source>
        <dbReference type="SMART" id="SM00485"/>
    </source>
</evidence>
<dbReference type="InterPro" id="IPR006085">
    <property type="entry name" value="XPG_DNA_repair_N"/>
</dbReference>
<evidence type="ECO:0000256" key="6">
    <source>
        <dbReference type="SAM" id="MobiDB-lite"/>
    </source>
</evidence>
<feature type="non-terminal residue" evidence="8">
    <location>
        <position position="1"/>
    </location>
</feature>
<dbReference type="PANTHER" id="PTHR11081">
    <property type="entry name" value="FLAP ENDONUCLEASE FAMILY MEMBER"/>
    <property type="match status" value="1"/>
</dbReference>
<feature type="region of interest" description="Disordered" evidence="6">
    <location>
        <begin position="249"/>
        <end position="286"/>
    </location>
</feature>
<evidence type="ECO:0000313" key="8">
    <source>
        <dbReference type="EMBL" id="CAB0003912.1"/>
    </source>
</evidence>
<name>A0A6H5GKE2_9HEMI</name>
<dbReference type="OrthoDB" id="26491at2759"/>
<keyword evidence="1" id="KW-0540">Nuclease</keyword>